<dbReference type="PROSITE" id="PS00141">
    <property type="entry name" value="ASP_PROTEASE"/>
    <property type="match status" value="1"/>
</dbReference>
<feature type="domain" description="Integrase catalytic" evidence="9">
    <location>
        <begin position="779"/>
        <end position="875"/>
    </location>
</feature>
<dbReference type="Pfam" id="PF13975">
    <property type="entry name" value="gag-asp_proteas"/>
    <property type="match status" value="1"/>
</dbReference>
<keyword evidence="4" id="KW-0540">Nuclease</keyword>
<dbReference type="Pfam" id="PF17917">
    <property type="entry name" value="RT_RNaseH"/>
    <property type="match status" value="1"/>
</dbReference>
<evidence type="ECO:0000256" key="8">
    <source>
        <dbReference type="SAM" id="MobiDB-lite"/>
    </source>
</evidence>
<dbReference type="InterPro" id="IPR041373">
    <property type="entry name" value="RT_RNaseH"/>
</dbReference>
<evidence type="ECO:0000256" key="5">
    <source>
        <dbReference type="ARBA" id="ARBA00022759"/>
    </source>
</evidence>
<evidence type="ECO:0000256" key="2">
    <source>
        <dbReference type="ARBA" id="ARBA00022679"/>
    </source>
</evidence>
<dbReference type="PANTHER" id="PTHR37984">
    <property type="entry name" value="PROTEIN CBG26694"/>
    <property type="match status" value="1"/>
</dbReference>
<dbReference type="EC" id="2.7.7.49" evidence="1"/>
<dbReference type="GO" id="GO:0003676">
    <property type="term" value="F:nucleic acid binding"/>
    <property type="evidence" value="ECO:0007669"/>
    <property type="project" value="InterPro"/>
</dbReference>
<dbReference type="GO" id="GO:0003964">
    <property type="term" value="F:RNA-directed DNA polymerase activity"/>
    <property type="evidence" value="ECO:0007669"/>
    <property type="project" value="UniProtKB-KW"/>
</dbReference>
<dbReference type="InterPro" id="IPR043128">
    <property type="entry name" value="Rev_trsase/Diguanyl_cyclase"/>
</dbReference>
<proteinExistence type="predicted"/>
<dbReference type="PANTHER" id="PTHR37984:SF5">
    <property type="entry name" value="PROTEIN NYNRIN-LIKE"/>
    <property type="match status" value="1"/>
</dbReference>
<dbReference type="InterPro" id="IPR000477">
    <property type="entry name" value="RT_dom"/>
</dbReference>
<evidence type="ECO:0000256" key="7">
    <source>
        <dbReference type="ARBA" id="ARBA00022918"/>
    </source>
</evidence>
<accession>A0A423SMD0</accession>
<keyword evidence="7" id="KW-0695">RNA-directed DNA polymerase</keyword>
<gene>
    <name evidence="10" type="ORF">C7M84_016621</name>
</gene>
<dbReference type="Gene3D" id="3.30.420.10">
    <property type="entry name" value="Ribonuclease H-like superfamily/Ribonuclease H"/>
    <property type="match status" value="1"/>
</dbReference>
<dbReference type="GO" id="GO:0004519">
    <property type="term" value="F:endonuclease activity"/>
    <property type="evidence" value="ECO:0007669"/>
    <property type="project" value="UniProtKB-KW"/>
</dbReference>
<feature type="region of interest" description="Disordered" evidence="8">
    <location>
        <begin position="944"/>
        <end position="964"/>
    </location>
</feature>
<dbReference type="CDD" id="cd01647">
    <property type="entry name" value="RT_LTR"/>
    <property type="match status" value="1"/>
</dbReference>
<evidence type="ECO:0000256" key="6">
    <source>
        <dbReference type="ARBA" id="ARBA00022801"/>
    </source>
</evidence>
<dbReference type="Proteomes" id="UP000283509">
    <property type="component" value="Unassembled WGS sequence"/>
</dbReference>
<dbReference type="InterPro" id="IPR041588">
    <property type="entry name" value="Integrase_H2C2"/>
</dbReference>
<dbReference type="GO" id="GO:0015074">
    <property type="term" value="P:DNA integration"/>
    <property type="evidence" value="ECO:0007669"/>
    <property type="project" value="InterPro"/>
</dbReference>
<keyword evidence="2" id="KW-0808">Transferase</keyword>
<sequence>MRVAGKINRRPVEMVVDTGSELTFIRKDLIVSCGIPKAGQKLCGVTGDCIPMRGPVWVSLNVGDVIERLPVFVAEMEDPCLLGLDYLARVDLQRRRMTVRGHEVPLILGEHALVAQVKPKQGRKQQNVNKQHTRDKAMCAVTRLTYPTTTSFHLATQDTLQSQGKEAKLVVQREVIPSHLEDLVQRSIKHLTSEQARKVRRLLNQYADVFSQGDMDLGRTSMVKHHIYTRDTPPIKQPHRRVPPAKREEMQCAVQEMAKAGIIERSNRNWCSPVVLVTKDGNKRFCVDYRALNAVTVTDAYPLPRIDDTLDALSKGLWHFNVMPFGLCNAPGCFERLMEQVLEGLQWKVALVYLDDILVFGNTFEEELEHLTEVLCRFKAANLKLSPKKCTLFHTEVPFLGHVVGRQGVRTDPLKVSAVESWPVPRTVAELRSFLGLCTYYRRFVQGFATIAAPLHQLTRKGASFVWDEACHQAFVALKQALELAAVVKGLSNFHHYLYGAQFTIRTDHAALRWLKTLKEPEGQLARWLGKLEQYNYQVVHRAGRVHSNADSLSRRPCEPDCNHCFHRESEITCRRLVVSESIAEADKRWREDQQKDQDLAPVIQWLEAGKKRPQWEAVSLESPATKFLVDQWEALRLENGILQRSCMDAATGKQQWLIVAPLSRREGLLKEVHNGKTSGHLGIKRTMEKLRWRVYWVGLRQDVQEWCRTCQVCAAKKGPAQKTRAPLQLYQAGAPMERMAVDIAGPFPCTERGNKYICVAMDYFSKWPEAGALPNHEADTVAEFLVTQVFTRFGVPGSVVVSLGSHKTRTTPLRPQSDGMVERFSATLVTQLAKYCEEDQHDWNELLPYMLMAYRASEHEANGFTPSCLMFGREIRLPVDLATGKPPGEGLPVPHTEYVRTLQRRMEETRHRASQHLKIAGQAMGRRYNERARDAVYSHGDQVWFHNPHKRPGKSPKLRGSHL</sequence>
<keyword evidence="3" id="KW-0548">Nucleotidyltransferase</keyword>
<protein>
    <recommendedName>
        <fullName evidence="1">RNA-directed DNA polymerase</fullName>
        <ecNumber evidence="1">2.7.7.49</ecNumber>
    </recommendedName>
</protein>
<dbReference type="PROSITE" id="PS50994">
    <property type="entry name" value="INTEGRASE"/>
    <property type="match status" value="1"/>
</dbReference>
<name>A0A423SMD0_PENVA</name>
<feature type="compositionally biased region" description="Basic residues" evidence="8">
    <location>
        <begin position="948"/>
        <end position="964"/>
    </location>
</feature>
<organism evidence="10 11">
    <name type="scientific">Penaeus vannamei</name>
    <name type="common">Whiteleg shrimp</name>
    <name type="synonym">Litopenaeus vannamei</name>
    <dbReference type="NCBI Taxonomy" id="6689"/>
    <lineage>
        <taxon>Eukaryota</taxon>
        <taxon>Metazoa</taxon>
        <taxon>Ecdysozoa</taxon>
        <taxon>Arthropoda</taxon>
        <taxon>Crustacea</taxon>
        <taxon>Multicrustacea</taxon>
        <taxon>Malacostraca</taxon>
        <taxon>Eumalacostraca</taxon>
        <taxon>Eucarida</taxon>
        <taxon>Decapoda</taxon>
        <taxon>Dendrobranchiata</taxon>
        <taxon>Penaeoidea</taxon>
        <taxon>Penaeidae</taxon>
        <taxon>Penaeus</taxon>
    </lineage>
</organism>
<evidence type="ECO:0000256" key="1">
    <source>
        <dbReference type="ARBA" id="ARBA00012493"/>
    </source>
</evidence>
<dbReference type="Gene3D" id="2.40.70.10">
    <property type="entry name" value="Acid Proteases"/>
    <property type="match status" value="1"/>
</dbReference>
<evidence type="ECO:0000313" key="10">
    <source>
        <dbReference type="EMBL" id="ROT65408.1"/>
    </source>
</evidence>
<dbReference type="InterPro" id="IPR001969">
    <property type="entry name" value="Aspartic_peptidase_AS"/>
</dbReference>
<dbReference type="SUPFAM" id="SSF50630">
    <property type="entry name" value="Acid proteases"/>
    <property type="match status" value="1"/>
</dbReference>
<dbReference type="STRING" id="6689.A0A423SMD0"/>
<dbReference type="CDD" id="cd00303">
    <property type="entry name" value="retropepsin_like"/>
    <property type="match status" value="1"/>
</dbReference>
<evidence type="ECO:0000256" key="3">
    <source>
        <dbReference type="ARBA" id="ARBA00022695"/>
    </source>
</evidence>
<keyword evidence="6" id="KW-0378">Hydrolase</keyword>
<dbReference type="OrthoDB" id="6382106at2759"/>
<dbReference type="InterPro" id="IPR001584">
    <property type="entry name" value="Integrase_cat-core"/>
</dbReference>
<keyword evidence="5" id="KW-0255">Endonuclease</keyword>
<dbReference type="InterPro" id="IPR036397">
    <property type="entry name" value="RNaseH_sf"/>
</dbReference>
<dbReference type="SUPFAM" id="SSF53098">
    <property type="entry name" value="Ribonuclease H-like"/>
    <property type="match status" value="1"/>
</dbReference>
<dbReference type="Gene3D" id="3.30.70.270">
    <property type="match status" value="3"/>
</dbReference>
<dbReference type="Gene3D" id="1.10.340.70">
    <property type="match status" value="1"/>
</dbReference>
<dbReference type="CDD" id="cd09274">
    <property type="entry name" value="RNase_HI_RT_Ty3"/>
    <property type="match status" value="1"/>
</dbReference>
<dbReference type="FunFam" id="3.30.420.10:FF:000032">
    <property type="entry name" value="Retrovirus-related Pol polyprotein from transposon 297-like Protein"/>
    <property type="match status" value="1"/>
</dbReference>
<dbReference type="Gene3D" id="3.10.10.10">
    <property type="entry name" value="HIV Type 1 Reverse Transcriptase, subunit A, domain 1"/>
    <property type="match status" value="2"/>
</dbReference>
<dbReference type="EMBL" id="QCYY01003088">
    <property type="protein sequence ID" value="ROT65408.1"/>
    <property type="molecule type" value="Genomic_DNA"/>
</dbReference>
<reference evidence="10 11" key="1">
    <citation type="submission" date="2018-04" db="EMBL/GenBank/DDBJ databases">
        <authorList>
            <person name="Zhang X."/>
            <person name="Yuan J."/>
            <person name="Li F."/>
            <person name="Xiang J."/>
        </authorList>
    </citation>
    <scope>NUCLEOTIDE SEQUENCE [LARGE SCALE GENOMIC DNA]</scope>
    <source>
        <tissue evidence="10">Muscle</tissue>
    </source>
</reference>
<evidence type="ECO:0000259" key="9">
    <source>
        <dbReference type="PROSITE" id="PS50994"/>
    </source>
</evidence>
<dbReference type="FunFam" id="3.30.70.270:FF:000020">
    <property type="entry name" value="Transposon Tf2-6 polyprotein-like Protein"/>
    <property type="match status" value="1"/>
</dbReference>
<dbReference type="InterPro" id="IPR012337">
    <property type="entry name" value="RNaseH-like_sf"/>
</dbReference>
<dbReference type="AlphaFoldDB" id="A0A423SMD0"/>
<dbReference type="Pfam" id="PF17921">
    <property type="entry name" value="Integrase_H2C2"/>
    <property type="match status" value="1"/>
</dbReference>
<dbReference type="GO" id="GO:0042575">
    <property type="term" value="C:DNA polymerase complex"/>
    <property type="evidence" value="ECO:0007669"/>
    <property type="project" value="UniProtKB-ARBA"/>
</dbReference>
<dbReference type="GO" id="GO:0004190">
    <property type="term" value="F:aspartic-type endopeptidase activity"/>
    <property type="evidence" value="ECO:0007669"/>
    <property type="project" value="InterPro"/>
</dbReference>
<dbReference type="InterPro" id="IPR021109">
    <property type="entry name" value="Peptidase_aspartic_dom_sf"/>
</dbReference>
<dbReference type="InterPro" id="IPR050951">
    <property type="entry name" value="Retrovirus_Pol_polyprotein"/>
</dbReference>
<dbReference type="InterPro" id="IPR043502">
    <property type="entry name" value="DNA/RNA_pol_sf"/>
</dbReference>
<keyword evidence="11" id="KW-1185">Reference proteome</keyword>
<dbReference type="FunFam" id="3.30.70.270:FF:000003">
    <property type="entry name" value="Transposon Ty3-G Gag-Pol polyprotein"/>
    <property type="match status" value="1"/>
</dbReference>
<reference evidence="10 11" key="2">
    <citation type="submission" date="2019-01" db="EMBL/GenBank/DDBJ databases">
        <title>The decoding of complex shrimp genome reveals the adaptation for benthos swimmer, frequently molting mechanism and breeding impact on genome.</title>
        <authorList>
            <person name="Sun Y."/>
            <person name="Gao Y."/>
            <person name="Yu Y."/>
        </authorList>
    </citation>
    <scope>NUCLEOTIDE SEQUENCE [LARGE SCALE GENOMIC DNA]</scope>
    <source>
        <tissue evidence="10">Muscle</tissue>
    </source>
</reference>
<evidence type="ECO:0000313" key="11">
    <source>
        <dbReference type="Proteomes" id="UP000283509"/>
    </source>
</evidence>
<comment type="caution">
    <text evidence="10">The sequence shown here is derived from an EMBL/GenBank/DDBJ whole genome shotgun (WGS) entry which is preliminary data.</text>
</comment>
<dbReference type="FunFam" id="1.10.340.70:FF:000001">
    <property type="entry name" value="Retrovirus-related Pol polyprotein from transposon gypsy-like Protein"/>
    <property type="match status" value="1"/>
</dbReference>
<dbReference type="Pfam" id="PF00078">
    <property type="entry name" value="RVT_1"/>
    <property type="match status" value="1"/>
</dbReference>
<dbReference type="SUPFAM" id="SSF56672">
    <property type="entry name" value="DNA/RNA polymerases"/>
    <property type="match status" value="1"/>
</dbReference>
<evidence type="ECO:0000256" key="4">
    <source>
        <dbReference type="ARBA" id="ARBA00022722"/>
    </source>
</evidence>
<dbReference type="GO" id="GO:0006508">
    <property type="term" value="P:proteolysis"/>
    <property type="evidence" value="ECO:0007669"/>
    <property type="project" value="InterPro"/>
</dbReference>